<keyword evidence="2" id="KW-1185">Reference proteome</keyword>
<reference evidence="2" key="1">
    <citation type="journal article" date="2014" name="Proc. Natl. Acad. Sci. U.S.A.">
        <title>Extensive sampling of basidiomycete genomes demonstrates inadequacy of the white-rot/brown-rot paradigm for wood decay fungi.</title>
        <authorList>
            <person name="Riley R."/>
            <person name="Salamov A.A."/>
            <person name="Brown D.W."/>
            <person name="Nagy L.G."/>
            <person name="Floudas D."/>
            <person name="Held B.W."/>
            <person name="Levasseur A."/>
            <person name="Lombard V."/>
            <person name="Morin E."/>
            <person name="Otillar R."/>
            <person name="Lindquist E.A."/>
            <person name="Sun H."/>
            <person name="LaButti K.M."/>
            <person name="Schmutz J."/>
            <person name="Jabbour D."/>
            <person name="Luo H."/>
            <person name="Baker S.E."/>
            <person name="Pisabarro A.G."/>
            <person name="Walton J.D."/>
            <person name="Blanchette R.A."/>
            <person name="Henrissat B."/>
            <person name="Martin F."/>
            <person name="Cullen D."/>
            <person name="Hibbett D.S."/>
            <person name="Grigoriev I.V."/>
        </authorList>
    </citation>
    <scope>NUCLEOTIDE SEQUENCE [LARGE SCALE GENOMIC DNA]</scope>
    <source>
        <strain evidence="2">CBS 339.88</strain>
    </source>
</reference>
<dbReference type="EMBL" id="KL142410">
    <property type="protein sequence ID" value="KDR68160.1"/>
    <property type="molecule type" value="Genomic_DNA"/>
</dbReference>
<evidence type="ECO:0000313" key="1">
    <source>
        <dbReference type="EMBL" id="KDR68160.1"/>
    </source>
</evidence>
<dbReference type="AlphaFoldDB" id="A0A067SB55"/>
<evidence type="ECO:0000313" key="2">
    <source>
        <dbReference type="Proteomes" id="UP000027222"/>
    </source>
</evidence>
<sequence>MPQQQAVPYHRPSRPRRSHLNSSLLSSLVFPFSPHPMSSIYLNFNVDVDGSINLTPSPSPPSHAPKNRRSSTSYAGFLTYTAAYMHTHPPRWHLWTPHIPGTRGGRASLRLWGGTGCTSSTSESGWEGLTSSITELVSKFAHFRDVLYLNSTGFCPVIDKLLPRLSFAFHSLLAI</sequence>
<protein>
    <submittedName>
        <fullName evidence="1">Uncharacterized protein</fullName>
    </submittedName>
</protein>
<dbReference type="Proteomes" id="UP000027222">
    <property type="component" value="Unassembled WGS sequence"/>
</dbReference>
<accession>A0A067SB55</accession>
<name>A0A067SB55_GALM3</name>
<organism evidence="1 2">
    <name type="scientific">Galerina marginata (strain CBS 339.88)</name>
    <dbReference type="NCBI Taxonomy" id="685588"/>
    <lineage>
        <taxon>Eukaryota</taxon>
        <taxon>Fungi</taxon>
        <taxon>Dikarya</taxon>
        <taxon>Basidiomycota</taxon>
        <taxon>Agaricomycotina</taxon>
        <taxon>Agaricomycetes</taxon>
        <taxon>Agaricomycetidae</taxon>
        <taxon>Agaricales</taxon>
        <taxon>Agaricineae</taxon>
        <taxon>Strophariaceae</taxon>
        <taxon>Galerina</taxon>
    </lineage>
</organism>
<gene>
    <name evidence="1" type="ORF">GALMADRAFT_1052590</name>
</gene>
<proteinExistence type="predicted"/>
<dbReference type="HOGENOM" id="CLU_1532671_0_0_1"/>